<keyword evidence="2" id="KW-0479">Metal-binding</keyword>
<evidence type="ECO:0000259" key="7">
    <source>
        <dbReference type="PROSITE" id="PS50048"/>
    </source>
</evidence>
<evidence type="ECO:0000256" key="1">
    <source>
        <dbReference type="ARBA" id="ARBA00004123"/>
    </source>
</evidence>
<keyword evidence="5" id="KW-0804">Transcription</keyword>
<dbReference type="SMART" id="SM00066">
    <property type="entry name" value="GAL4"/>
    <property type="match status" value="1"/>
</dbReference>
<dbReference type="GO" id="GO:0003677">
    <property type="term" value="F:DNA binding"/>
    <property type="evidence" value="ECO:0007669"/>
    <property type="project" value="UniProtKB-KW"/>
</dbReference>
<dbReference type="Gene3D" id="4.10.240.10">
    <property type="entry name" value="Zn(2)-C6 fungal-type DNA-binding domain"/>
    <property type="match status" value="1"/>
</dbReference>
<dbReference type="SUPFAM" id="SSF57701">
    <property type="entry name" value="Zn2/Cys6 DNA-binding domain"/>
    <property type="match status" value="1"/>
</dbReference>
<evidence type="ECO:0000313" key="9">
    <source>
        <dbReference type="Proteomes" id="UP000760494"/>
    </source>
</evidence>
<gene>
    <name evidence="8" type="ORF">C2S_12308</name>
</gene>
<dbReference type="InterPro" id="IPR007219">
    <property type="entry name" value="XnlR_reg_dom"/>
</dbReference>
<comment type="subcellular location">
    <subcellularLocation>
        <location evidence="1">Nucleus</location>
    </subcellularLocation>
</comment>
<keyword evidence="4" id="KW-0238">DNA-binding</keyword>
<dbReference type="InterPro" id="IPR050815">
    <property type="entry name" value="TF_fung"/>
</dbReference>
<organism evidence="8 9">
    <name type="scientific">Fusarium fujikuroi</name>
    <name type="common">Bakanae and foot rot disease fungus</name>
    <name type="synonym">Gibberella fujikuroi</name>
    <dbReference type="NCBI Taxonomy" id="5127"/>
    <lineage>
        <taxon>Eukaryota</taxon>
        <taxon>Fungi</taxon>
        <taxon>Dikarya</taxon>
        <taxon>Ascomycota</taxon>
        <taxon>Pezizomycotina</taxon>
        <taxon>Sordariomycetes</taxon>
        <taxon>Hypocreomycetidae</taxon>
        <taxon>Hypocreales</taxon>
        <taxon>Nectriaceae</taxon>
        <taxon>Fusarium</taxon>
        <taxon>Fusarium fujikuroi species complex</taxon>
    </lineage>
</organism>
<dbReference type="CDD" id="cd00067">
    <property type="entry name" value="GAL4"/>
    <property type="match status" value="1"/>
</dbReference>
<evidence type="ECO:0000256" key="2">
    <source>
        <dbReference type="ARBA" id="ARBA00022723"/>
    </source>
</evidence>
<dbReference type="Pfam" id="PF00172">
    <property type="entry name" value="Zn_clus"/>
    <property type="match status" value="1"/>
</dbReference>
<dbReference type="GO" id="GO:0000981">
    <property type="term" value="F:DNA-binding transcription factor activity, RNA polymerase II-specific"/>
    <property type="evidence" value="ECO:0007669"/>
    <property type="project" value="InterPro"/>
</dbReference>
<dbReference type="GO" id="GO:0005634">
    <property type="term" value="C:nucleus"/>
    <property type="evidence" value="ECO:0007669"/>
    <property type="project" value="UniProtKB-SubCell"/>
</dbReference>
<dbReference type="PROSITE" id="PS50048">
    <property type="entry name" value="ZN2_CY6_FUNGAL_2"/>
    <property type="match status" value="1"/>
</dbReference>
<dbReference type="InterPro" id="IPR036864">
    <property type="entry name" value="Zn2-C6_fun-type_DNA-bd_sf"/>
</dbReference>
<dbReference type="PANTHER" id="PTHR47338:SF3">
    <property type="entry name" value="C6 FINGER DOMAIN TRANSCRIPTION FACTOR DBAA-RELATED"/>
    <property type="match status" value="1"/>
</dbReference>
<sequence length="630" mass="70499">MHETSPLAVRSSKESENLRVLIIPTSVQIVRTLLCAYIVEMDNNCRQQAGLACEECRRRKSKCDRGRPVCGGCLESGVECVFVEQRPKRGPKKGQLRELKSRIGLGPFICLKPTSTTAMLEQQLASQSEIEVADIAYSHSHSHSNSTEAASATPLEEMEWTMQFDLSQSAWTEHLEFISDPNLDPNMDPNWQDYTSVSRDVEVAPQQIQTSDDFSTAKDLPSLIQFDLVHPLFPMVHKRRYLSWTKLKDPYPARQCLRMAMRALAASMSSQFRSRGEDLYLKARQMAEDLEASELGLPWTDTAISIEQTQAWLLLAHYELLAPHIYPVQATARRAFRLVYLSRLHCCDQQEQSTVGSSNSSQASAPARVDFPTLGEKRRTFWVAFCLDRCLIACGESLPAIQDEIISVRLPCPEKNFQNGDEVKMGFADEALKYTKLDATSRFAEFVTSTALFGRCIMQKHLPKSGPSLEKETASFWKRHDWLASAAKRQVDLLSNNATDLDDEPMAIVTLMVMYGSIIALAKASKEMPRQTQEEQLASEAYNESANEAAAKMADVSNLITTSACFKAHPYLPLLLTLAISYLTINLNSGRDPSVCSLTESARTQLSGALESFLEIHSQAKQFVERLTGK</sequence>
<dbReference type="PROSITE" id="PS00463">
    <property type="entry name" value="ZN2_CY6_FUNGAL_1"/>
    <property type="match status" value="1"/>
</dbReference>
<proteinExistence type="predicted"/>
<dbReference type="PANTHER" id="PTHR47338">
    <property type="entry name" value="ZN(II)2CYS6 TRANSCRIPTION FACTOR (EUROFUNG)-RELATED"/>
    <property type="match status" value="1"/>
</dbReference>
<keyword evidence="6" id="KW-0539">Nucleus</keyword>
<evidence type="ECO:0000256" key="5">
    <source>
        <dbReference type="ARBA" id="ARBA00023163"/>
    </source>
</evidence>
<name>A0A9Q9RWQ9_FUSFU</name>
<keyword evidence="3" id="KW-0805">Transcription regulation</keyword>
<evidence type="ECO:0000256" key="4">
    <source>
        <dbReference type="ARBA" id="ARBA00023125"/>
    </source>
</evidence>
<reference evidence="8" key="1">
    <citation type="submission" date="2019-05" db="EMBL/GenBank/DDBJ databases">
        <authorList>
            <person name="Piombo E."/>
        </authorList>
    </citation>
    <scope>NUCLEOTIDE SEQUENCE</scope>
    <source>
        <strain evidence="8">C2S</strain>
    </source>
</reference>
<evidence type="ECO:0000256" key="6">
    <source>
        <dbReference type="ARBA" id="ARBA00023242"/>
    </source>
</evidence>
<dbReference type="CDD" id="cd12148">
    <property type="entry name" value="fungal_TF_MHR"/>
    <property type="match status" value="1"/>
</dbReference>
<protein>
    <recommendedName>
        <fullName evidence="7">Zn(2)-C6 fungal-type domain-containing protein</fullName>
    </recommendedName>
</protein>
<evidence type="ECO:0000256" key="3">
    <source>
        <dbReference type="ARBA" id="ARBA00023015"/>
    </source>
</evidence>
<dbReference type="GO" id="GO:0006351">
    <property type="term" value="P:DNA-templated transcription"/>
    <property type="evidence" value="ECO:0007669"/>
    <property type="project" value="InterPro"/>
</dbReference>
<dbReference type="AlphaFoldDB" id="A0A9Q9RWQ9"/>
<feature type="domain" description="Zn(2)-C6 fungal-type" evidence="7">
    <location>
        <begin position="52"/>
        <end position="82"/>
    </location>
</feature>
<dbReference type="GO" id="GO:0008270">
    <property type="term" value="F:zinc ion binding"/>
    <property type="evidence" value="ECO:0007669"/>
    <property type="project" value="InterPro"/>
</dbReference>
<dbReference type="Pfam" id="PF04082">
    <property type="entry name" value="Fungal_trans"/>
    <property type="match status" value="1"/>
</dbReference>
<dbReference type="Proteomes" id="UP000760494">
    <property type="component" value="Unassembled WGS sequence"/>
</dbReference>
<accession>A0A9Q9RWQ9</accession>
<comment type="caution">
    <text evidence="8">The sequence shown here is derived from an EMBL/GenBank/DDBJ whole genome shotgun (WGS) entry which is preliminary data.</text>
</comment>
<dbReference type="EMBL" id="CABFJX010000411">
    <property type="protein sequence ID" value="VTT82071.1"/>
    <property type="molecule type" value="Genomic_DNA"/>
</dbReference>
<dbReference type="InterPro" id="IPR001138">
    <property type="entry name" value="Zn2Cys6_DnaBD"/>
</dbReference>
<evidence type="ECO:0000313" key="8">
    <source>
        <dbReference type="EMBL" id="VTT82071.1"/>
    </source>
</evidence>